<evidence type="ECO:0000313" key="1">
    <source>
        <dbReference type="EnsemblPlants" id="AET4Gv20527900.6"/>
    </source>
</evidence>
<dbReference type="Proteomes" id="UP000015105">
    <property type="component" value="Chromosome 4D"/>
</dbReference>
<proteinExistence type="predicted"/>
<reference evidence="2" key="2">
    <citation type="journal article" date="2017" name="Nat. Plants">
        <title>The Aegilops tauschii genome reveals multiple impacts of transposons.</title>
        <authorList>
            <person name="Zhao G."/>
            <person name="Zou C."/>
            <person name="Li K."/>
            <person name="Wang K."/>
            <person name="Li T."/>
            <person name="Gao L."/>
            <person name="Zhang X."/>
            <person name="Wang H."/>
            <person name="Yang Z."/>
            <person name="Liu X."/>
            <person name="Jiang W."/>
            <person name="Mao L."/>
            <person name="Kong X."/>
            <person name="Jiao Y."/>
            <person name="Jia J."/>
        </authorList>
    </citation>
    <scope>NUCLEOTIDE SEQUENCE [LARGE SCALE GENOMIC DNA]</scope>
    <source>
        <strain evidence="2">cv. AL8/78</strain>
    </source>
</reference>
<accession>A0A453IDF1</accession>
<reference evidence="2" key="1">
    <citation type="journal article" date="2014" name="Science">
        <title>Ancient hybridizations among the ancestral genomes of bread wheat.</title>
        <authorList>
            <consortium name="International Wheat Genome Sequencing Consortium,"/>
            <person name="Marcussen T."/>
            <person name="Sandve S.R."/>
            <person name="Heier L."/>
            <person name="Spannagl M."/>
            <person name="Pfeifer M."/>
            <person name="Jakobsen K.S."/>
            <person name="Wulff B.B."/>
            <person name="Steuernagel B."/>
            <person name="Mayer K.F."/>
            <person name="Olsen O.A."/>
        </authorList>
    </citation>
    <scope>NUCLEOTIDE SEQUENCE [LARGE SCALE GENOMIC DNA]</scope>
    <source>
        <strain evidence="2">cv. AL8/78</strain>
    </source>
</reference>
<keyword evidence="2" id="KW-1185">Reference proteome</keyword>
<name>A0A453IDF1_AEGTS</name>
<protein>
    <submittedName>
        <fullName evidence="1">Uncharacterized protein</fullName>
    </submittedName>
</protein>
<dbReference type="EnsemblPlants" id="AET4Gv20527900.6">
    <property type="protein sequence ID" value="AET4Gv20527900.6"/>
    <property type="gene ID" value="AET4Gv20527900"/>
</dbReference>
<sequence length="51" mass="5829">MRSLNSFSQAFQFKVYPQYLHVLGDVTVSVYLIIDCPRLSSVAYIPNGYQV</sequence>
<reference evidence="1" key="3">
    <citation type="journal article" date="2017" name="Nature">
        <title>Genome sequence of the progenitor of the wheat D genome Aegilops tauschii.</title>
        <authorList>
            <person name="Luo M.C."/>
            <person name="Gu Y.Q."/>
            <person name="Puiu D."/>
            <person name="Wang H."/>
            <person name="Twardziok S.O."/>
            <person name="Deal K.R."/>
            <person name="Huo N."/>
            <person name="Zhu T."/>
            <person name="Wang L."/>
            <person name="Wang Y."/>
            <person name="McGuire P.E."/>
            <person name="Liu S."/>
            <person name="Long H."/>
            <person name="Ramasamy R.K."/>
            <person name="Rodriguez J.C."/>
            <person name="Van S.L."/>
            <person name="Yuan L."/>
            <person name="Wang Z."/>
            <person name="Xia Z."/>
            <person name="Xiao L."/>
            <person name="Anderson O.D."/>
            <person name="Ouyang S."/>
            <person name="Liang Y."/>
            <person name="Zimin A.V."/>
            <person name="Pertea G."/>
            <person name="Qi P."/>
            <person name="Bennetzen J.L."/>
            <person name="Dai X."/>
            <person name="Dawson M.W."/>
            <person name="Muller H.G."/>
            <person name="Kugler K."/>
            <person name="Rivarola-Duarte L."/>
            <person name="Spannagl M."/>
            <person name="Mayer K.F.X."/>
            <person name="Lu F.H."/>
            <person name="Bevan M.W."/>
            <person name="Leroy P."/>
            <person name="Li P."/>
            <person name="You F.M."/>
            <person name="Sun Q."/>
            <person name="Liu Z."/>
            <person name="Lyons E."/>
            <person name="Wicker T."/>
            <person name="Salzberg S.L."/>
            <person name="Devos K.M."/>
            <person name="Dvorak J."/>
        </authorList>
    </citation>
    <scope>NUCLEOTIDE SEQUENCE [LARGE SCALE GENOMIC DNA]</scope>
    <source>
        <strain evidence="1">cv. AL8/78</strain>
    </source>
</reference>
<reference evidence="1" key="5">
    <citation type="journal article" date="2021" name="G3 (Bethesda)">
        <title>Aegilops tauschii genome assembly Aet v5.0 features greater sequence contiguity and improved annotation.</title>
        <authorList>
            <person name="Wang L."/>
            <person name="Zhu T."/>
            <person name="Rodriguez J.C."/>
            <person name="Deal K.R."/>
            <person name="Dubcovsky J."/>
            <person name="McGuire P.E."/>
            <person name="Lux T."/>
            <person name="Spannagl M."/>
            <person name="Mayer K.F.X."/>
            <person name="Baldrich P."/>
            <person name="Meyers B.C."/>
            <person name="Huo N."/>
            <person name="Gu Y.Q."/>
            <person name="Zhou H."/>
            <person name="Devos K.M."/>
            <person name="Bennetzen J.L."/>
            <person name="Unver T."/>
            <person name="Budak H."/>
            <person name="Gulick P.J."/>
            <person name="Galiba G."/>
            <person name="Kalapos B."/>
            <person name="Nelson D.R."/>
            <person name="Li P."/>
            <person name="You F.M."/>
            <person name="Luo M.C."/>
            <person name="Dvorak J."/>
        </authorList>
    </citation>
    <scope>NUCLEOTIDE SEQUENCE [LARGE SCALE GENOMIC DNA]</scope>
    <source>
        <strain evidence="1">cv. AL8/78</strain>
    </source>
</reference>
<dbReference type="AlphaFoldDB" id="A0A453IDF1"/>
<dbReference type="Gramene" id="AET4Gv20527900.6">
    <property type="protein sequence ID" value="AET4Gv20527900.6"/>
    <property type="gene ID" value="AET4Gv20527900"/>
</dbReference>
<organism evidence="1 2">
    <name type="scientific">Aegilops tauschii subsp. strangulata</name>
    <name type="common">Goatgrass</name>
    <dbReference type="NCBI Taxonomy" id="200361"/>
    <lineage>
        <taxon>Eukaryota</taxon>
        <taxon>Viridiplantae</taxon>
        <taxon>Streptophyta</taxon>
        <taxon>Embryophyta</taxon>
        <taxon>Tracheophyta</taxon>
        <taxon>Spermatophyta</taxon>
        <taxon>Magnoliopsida</taxon>
        <taxon>Liliopsida</taxon>
        <taxon>Poales</taxon>
        <taxon>Poaceae</taxon>
        <taxon>BOP clade</taxon>
        <taxon>Pooideae</taxon>
        <taxon>Triticodae</taxon>
        <taxon>Triticeae</taxon>
        <taxon>Triticinae</taxon>
        <taxon>Aegilops</taxon>
    </lineage>
</organism>
<reference evidence="1" key="4">
    <citation type="submission" date="2019-03" db="UniProtKB">
        <authorList>
            <consortium name="EnsemblPlants"/>
        </authorList>
    </citation>
    <scope>IDENTIFICATION</scope>
</reference>
<evidence type="ECO:0000313" key="2">
    <source>
        <dbReference type="Proteomes" id="UP000015105"/>
    </source>
</evidence>